<sequence>MRKLTYLLLFLVSFLLFLYINFPFERFAESLICQKGITAQEVEVNRFPPEVILKGVKKRELPFKIETLKLTPSLNLKDFKYYCKVCRGEVEGNFTYPPGEVTFNARGIKLNRCNKGKLEGELYGKGSLKFKSGNLTSGRGELRGSKLKLREVKFGLFQAKLLDLGEFKGSYRTIGKNLVEVKGKGEGKDAYYTVSGSININPKRPSNSYVNLKVSVRVKKEPLKGKRFTFNLRGSLNNLRLW</sequence>
<comment type="caution">
    <text evidence="1">The sequence shown here is derived from an EMBL/GenBank/DDBJ whole genome shotgun (WGS) entry which is preliminary data.</text>
</comment>
<name>A0A420W6U1_9BACT</name>
<evidence type="ECO:0000313" key="1">
    <source>
        <dbReference type="EMBL" id="RKQ61821.1"/>
    </source>
</evidence>
<keyword evidence="2" id="KW-1185">Reference proteome</keyword>
<gene>
    <name evidence="1" type="ORF">C7457_1273</name>
</gene>
<proteinExistence type="predicted"/>
<reference evidence="1 2" key="1">
    <citation type="submission" date="2018-10" db="EMBL/GenBank/DDBJ databases">
        <title>Genomic Encyclopedia of Type Strains, Phase IV (KMG-IV): sequencing the most valuable type-strain genomes for metagenomic binning, comparative biology and taxonomic classification.</title>
        <authorList>
            <person name="Goeker M."/>
        </authorList>
    </citation>
    <scope>NUCLEOTIDE SEQUENCE [LARGE SCALE GENOMIC DNA]</scope>
    <source>
        <strain evidence="1 2">DSM 15521</strain>
    </source>
</reference>
<dbReference type="EMBL" id="RBIE01000002">
    <property type="protein sequence ID" value="RKQ61821.1"/>
    <property type="molecule type" value="Genomic_DNA"/>
</dbReference>
<dbReference type="AlphaFoldDB" id="A0A420W6U1"/>
<protein>
    <submittedName>
        <fullName evidence="1">Type II secretion system protein N</fullName>
    </submittedName>
</protein>
<organism evidence="1 2">
    <name type="scientific">Thermovibrio guaymasensis</name>
    <dbReference type="NCBI Taxonomy" id="240167"/>
    <lineage>
        <taxon>Bacteria</taxon>
        <taxon>Pseudomonadati</taxon>
        <taxon>Aquificota</taxon>
        <taxon>Aquificia</taxon>
        <taxon>Desulfurobacteriales</taxon>
        <taxon>Desulfurobacteriaceae</taxon>
        <taxon>Thermovibrio</taxon>
    </lineage>
</organism>
<dbReference type="InterPro" id="IPR030925">
    <property type="entry name" value="T2SS_GspN_Lepto"/>
</dbReference>
<dbReference type="Proteomes" id="UP000280881">
    <property type="component" value="Unassembled WGS sequence"/>
</dbReference>
<evidence type="ECO:0000313" key="2">
    <source>
        <dbReference type="Proteomes" id="UP000280881"/>
    </source>
</evidence>
<dbReference type="OrthoDB" id="9852862at2"/>
<dbReference type="NCBIfam" id="TIGR04411">
    <property type="entry name" value="T2SS_GspN_Lepto"/>
    <property type="match status" value="1"/>
</dbReference>
<accession>A0A420W6U1</accession>
<dbReference type="RefSeq" id="WP_121171197.1">
    <property type="nucleotide sequence ID" value="NZ_RBIE01000002.1"/>
</dbReference>